<name>A0A2A5T3N7_9GAMM</name>
<accession>A0A2A5T3N7</accession>
<keyword evidence="3" id="KW-1185">Reference proteome</keyword>
<comment type="caution">
    <text evidence="2">The sequence shown here is derived from an EMBL/GenBank/DDBJ whole genome shotgun (WGS) entry which is preliminary data.</text>
</comment>
<dbReference type="InterPro" id="IPR002559">
    <property type="entry name" value="Transposase_11"/>
</dbReference>
<evidence type="ECO:0000313" key="3">
    <source>
        <dbReference type="Proteomes" id="UP000219020"/>
    </source>
</evidence>
<dbReference type="Pfam" id="PF01609">
    <property type="entry name" value="DDE_Tnp_1"/>
    <property type="match status" value="1"/>
</dbReference>
<dbReference type="EMBL" id="NBYY01000015">
    <property type="protein sequence ID" value="PCS22766.1"/>
    <property type="molecule type" value="Genomic_DNA"/>
</dbReference>
<feature type="domain" description="Transposase IS4-like" evidence="1">
    <location>
        <begin position="10"/>
        <end position="47"/>
    </location>
</feature>
<evidence type="ECO:0000259" key="1">
    <source>
        <dbReference type="Pfam" id="PF01609"/>
    </source>
</evidence>
<dbReference type="AlphaFoldDB" id="A0A2A5T3N7"/>
<organism evidence="2 3">
    <name type="scientific">Candidatus Enterovibrio escicola</name>
    <dbReference type="NCBI Taxonomy" id="1927127"/>
    <lineage>
        <taxon>Bacteria</taxon>
        <taxon>Pseudomonadati</taxon>
        <taxon>Pseudomonadota</taxon>
        <taxon>Gammaproteobacteria</taxon>
        <taxon>Vibrionales</taxon>
        <taxon>Vibrionaceae</taxon>
        <taxon>Enterovibrio</taxon>
    </lineage>
</organism>
<dbReference type="GO" id="GO:0006313">
    <property type="term" value="P:DNA transposition"/>
    <property type="evidence" value="ECO:0007669"/>
    <property type="project" value="InterPro"/>
</dbReference>
<dbReference type="GeneID" id="66952854"/>
<dbReference type="GO" id="GO:0003677">
    <property type="term" value="F:DNA binding"/>
    <property type="evidence" value="ECO:0007669"/>
    <property type="project" value="InterPro"/>
</dbReference>
<sequence length="49" mass="5545">MPNRGVVAPVVIDDTCLKVYGKGEWGTRKHGKEKRRILRKLHLAVDVCT</sequence>
<proteinExistence type="predicted"/>
<dbReference type="Proteomes" id="UP000219020">
    <property type="component" value="Unassembled WGS sequence"/>
</dbReference>
<dbReference type="GO" id="GO:0004803">
    <property type="term" value="F:transposase activity"/>
    <property type="evidence" value="ECO:0007669"/>
    <property type="project" value="InterPro"/>
</dbReference>
<reference evidence="3" key="1">
    <citation type="submission" date="2017-04" db="EMBL/GenBank/DDBJ databases">
        <title>Genome evolution of the luminous symbionts of deep sea anglerfish.</title>
        <authorList>
            <person name="Hendry T.A."/>
        </authorList>
    </citation>
    <scope>NUCLEOTIDE SEQUENCE [LARGE SCALE GENOMIC DNA]</scope>
</reference>
<evidence type="ECO:0000313" key="2">
    <source>
        <dbReference type="EMBL" id="PCS22766.1"/>
    </source>
</evidence>
<protein>
    <submittedName>
        <fullName evidence="2">Mobile element protein</fullName>
    </submittedName>
</protein>
<dbReference type="RefSeq" id="WP_146679226.1">
    <property type="nucleotide sequence ID" value="NZ_CAWNJE010000009.1"/>
</dbReference>
<gene>
    <name evidence="2" type="ORF">BTN49_1730</name>
</gene>